<organism evidence="3 4">
    <name type="scientific">Natronosalvus hydrolyticus</name>
    <dbReference type="NCBI Taxonomy" id="2979988"/>
    <lineage>
        <taxon>Archaea</taxon>
        <taxon>Methanobacteriati</taxon>
        <taxon>Methanobacteriota</taxon>
        <taxon>Stenosarchaea group</taxon>
        <taxon>Halobacteria</taxon>
        <taxon>Halobacteriales</taxon>
        <taxon>Natrialbaceae</taxon>
        <taxon>Natronosalvus</taxon>
    </lineage>
</organism>
<dbReference type="InterPro" id="IPR029044">
    <property type="entry name" value="Nucleotide-diphossugar_trans"/>
</dbReference>
<keyword evidence="4" id="KW-1185">Reference proteome</keyword>
<dbReference type="PANTHER" id="PTHR48090">
    <property type="entry name" value="UNDECAPRENYL-PHOSPHATE 4-DEOXY-4-FORMAMIDO-L-ARABINOSE TRANSFERASE-RELATED"/>
    <property type="match status" value="1"/>
</dbReference>
<protein>
    <submittedName>
        <fullName evidence="3">Glycosyltransferase family 2 protein</fullName>
    </submittedName>
</protein>
<evidence type="ECO:0000313" key="4">
    <source>
        <dbReference type="Proteomes" id="UP001321047"/>
    </source>
</evidence>
<comment type="caution">
    <text evidence="3">The sequence shown here is derived from an EMBL/GenBank/DDBJ whole genome shotgun (WGS) entry which is preliminary data.</text>
</comment>
<gene>
    <name evidence="3" type="ORF">OB919_17180</name>
</gene>
<evidence type="ECO:0000259" key="2">
    <source>
        <dbReference type="Pfam" id="PF00535"/>
    </source>
</evidence>
<dbReference type="InterPro" id="IPR001173">
    <property type="entry name" value="Glyco_trans_2-like"/>
</dbReference>
<dbReference type="InterPro" id="IPR050256">
    <property type="entry name" value="Glycosyltransferase_2"/>
</dbReference>
<dbReference type="AlphaFoldDB" id="A0AAP2ZBG8"/>
<keyword evidence="1" id="KW-0812">Transmembrane</keyword>
<proteinExistence type="predicted"/>
<keyword evidence="1" id="KW-0472">Membrane</keyword>
<dbReference type="RefSeq" id="WP_342810005.1">
    <property type="nucleotide sequence ID" value="NZ_JAOPJZ010000020.1"/>
</dbReference>
<feature type="domain" description="Glycosyltransferase 2-like" evidence="2">
    <location>
        <begin position="9"/>
        <end position="196"/>
    </location>
</feature>
<evidence type="ECO:0000313" key="3">
    <source>
        <dbReference type="EMBL" id="MCU4753695.1"/>
    </source>
</evidence>
<feature type="transmembrane region" description="Helical" evidence="1">
    <location>
        <begin position="303"/>
        <end position="327"/>
    </location>
</feature>
<accession>A0AAP2ZBG8</accession>
<dbReference type="Pfam" id="PF00535">
    <property type="entry name" value="Glycos_transf_2"/>
    <property type="match status" value="1"/>
</dbReference>
<dbReference type="PANTHER" id="PTHR48090:SF7">
    <property type="entry name" value="RFBJ PROTEIN"/>
    <property type="match status" value="1"/>
</dbReference>
<dbReference type="CDD" id="cd04179">
    <property type="entry name" value="DPM_DPG-synthase_like"/>
    <property type="match status" value="1"/>
</dbReference>
<reference evidence="3 4" key="1">
    <citation type="submission" date="2022-09" db="EMBL/GenBank/DDBJ databases">
        <title>Enrichment on poylsaccharides allowed isolation of novel metabolic and taxonomic groups of Haloarchaea.</title>
        <authorList>
            <person name="Sorokin D.Y."/>
            <person name="Elcheninov A.G."/>
            <person name="Khizhniak T.V."/>
            <person name="Kolganova T.V."/>
            <person name="Kublanov I.V."/>
        </authorList>
    </citation>
    <scope>NUCLEOTIDE SEQUENCE [LARGE SCALE GENOMIC DNA]</scope>
    <source>
        <strain evidence="3 4">AArc-curdl1</strain>
    </source>
</reference>
<dbReference type="EMBL" id="JAOPJZ010000020">
    <property type="protein sequence ID" value="MCU4753695.1"/>
    <property type="molecule type" value="Genomic_DNA"/>
</dbReference>
<sequence>MYREHTVGVVVPAYNEEGFVGEVIETVPAFVDRIYVIDDGSTDDTWAEIQQAASRVNEHALVVDTHEVTSTDGGLAFDQRVVPIQHEENRGVGGAIKTGYQHSLEDEIDITAVMGGDGQMDPELLPRFLDPIVEGQADYTKGNRLLYKEYRHGMSSWRFLGNSVLTFLTKIASGYWKMMDPQNGYTAISRHALENVGIDELYEYYGYCNDLLVKLNAKGMRVADVAMPAQYGDEKSHIEYPTYIRKVSGMLLRNFLWRLKTRHLVLDFHPLALFYLFGAVAATFGTIGVSWSIYSWKRLENPLFVRIALSGLLFTTGSMFLMFAMLFDMQANEAREVQVYD</sequence>
<feature type="transmembrane region" description="Helical" evidence="1">
    <location>
        <begin position="268"/>
        <end position="291"/>
    </location>
</feature>
<dbReference type="FunFam" id="3.90.550.10:FF:000123">
    <property type="entry name" value="Cell wall biosynthesis glycosyltransferase"/>
    <property type="match status" value="1"/>
</dbReference>
<evidence type="ECO:0000256" key="1">
    <source>
        <dbReference type="SAM" id="Phobius"/>
    </source>
</evidence>
<dbReference type="Proteomes" id="UP001321047">
    <property type="component" value="Unassembled WGS sequence"/>
</dbReference>
<dbReference type="Gene3D" id="3.90.550.10">
    <property type="entry name" value="Spore Coat Polysaccharide Biosynthesis Protein SpsA, Chain A"/>
    <property type="match status" value="1"/>
</dbReference>
<dbReference type="SUPFAM" id="SSF53448">
    <property type="entry name" value="Nucleotide-diphospho-sugar transferases"/>
    <property type="match status" value="1"/>
</dbReference>
<name>A0AAP2ZBG8_9EURY</name>
<keyword evidence="1" id="KW-1133">Transmembrane helix</keyword>